<dbReference type="NCBIfam" id="TIGR01033">
    <property type="entry name" value="YebC/PmpR family DNA-binding transcriptional regulator"/>
    <property type="match status" value="1"/>
</dbReference>
<dbReference type="PANTHER" id="PTHR12532">
    <property type="entry name" value="TRANSLATIONAL ACTIVATOR OF CYTOCHROME C OXIDASE 1"/>
    <property type="match status" value="1"/>
</dbReference>
<comment type="caution">
    <text evidence="9">The sequence shown here is derived from an EMBL/GenBank/DDBJ whole genome shotgun (WGS) entry which is preliminary data.</text>
</comment>
<dbReference type="FunFam" id="1.10.10.200:FF:000002">
    <property type="entry name" value="Probable transcriptional regulatory protein CLM62_37755"/>
    <property type="match status" value="1"/>
</dbReference>
<dbReference type="GO" id="GO:0006355">
    <property type="term" value="P:regulation of DNA-templated transcription"/>
    <property type="evidence" value="ECO:0007669"/>
    <property type="project" value="UniProtKB-UniRule"/>
</dbReference>
<name>A0A8J6THK8_9CHLR</name>
<keyword evidence="4 6" id="KW-0238">DNA-binding</keyword>
<dbReference type="NCBIfam" id="NF009044">
    <property type="entry name" value="PRK12378.1"/>
    <property type="match status" value="1"/>
</dbReference>
<dbReference type="InterPro" id="IPR002876">
    <property type="entry name" value="Transcrip_reg_TACO1-like"/>
</dbReference>
<protein>
    <recommendedName>
        <fullName evidence="6">Probable transcriptional regulatory protein H8E29_02950</fullName>
    </recommendedName>
</protein>
<dbReference type="Pfam" id="PF20772">
    <property type="entry name" value="TACO1_YebC_N"/>
    <property type="match status" value="1"/>
</dbReference>
<dbReference type="InterPro" id="IPR029072">
    <property type="entry name" value="YebC-like"/>
</dbReference>
<evidence type="ECO:0000256" key="6">
    <source>
        <dbReference type="HAMAP-Rule" id="MF_00693"/>
    </source>
</evidence>
<evidence type="ECO:0000256" key="2">
    <source>
        <dbReference type="ARBA" id="ARBA00022490"/>
    </source>
</evidence>
<dbReference type="HAMAP" id="MF_00693">
    <property type="entry name" value="Transcrip_reg_TACO1"/>
    <property type="match status" value="1"/>
</dbReference>
<proteinExistence type="inferred from homology"/>
<evidence type="ECO:0000256" key="4">
    <source>
        <dbReference type="ARBA" id="ARBA00023125"/>
    </source>
</evidence>
<dbReference type="NCBIfam" id="NF001030">
    <property type="entry name" value="PRK00110.1"/>
    <property type="match status" value="1"/>
</dbReference>
<dbReference type="GO" id="GO:0005829">
    <property type="term" value="C:cytosol"/>
    <property type="evidence" value="ECO:0007669"/>
    <property type="project" value="TreeGrafter"/>
</dbReference>
<dbReference type="InterPro" id="IPR017856">
    <property type="entry name" value="Integrase-like_N"/>
</dbReference>
<dbReference type="Proteomes" id="UP000614469">
    <property type="component" value="Unassembled WGS sequence"/>
</dbReference>
<keyword evidence="5 6" id="KW-0804">Transcription</keyword>
<evidence type="ECO:0000256" key="1">
    <source>
        <dbReference type="ARBA" id="ARBA00008724"/>
    </source>
</evidence>
<evidence type="ECO:0000313" key="10">
    <source>
        <dbReference type="Proteomes" id="UP000614469"/>
    </source>
</evidence>
<dbReference type="GO" id="GO:0003677">
    <property type="term" value="F:DNA binding"/>
    <property type="evidence" value="ECO:0007669"/>
    <property type="project" value="UniProtKB-UniRule"/>
</dbReference>
<accession>A0A8J6THK8</accession>
<reference evidence="9 10" key="1">
    <citation type="submission" date="2020-08" db="EMBL/GenBank/DDBJ databases">
        <title>Bridging the membrane lipid divide: bacteria of the FCB group superphylum have the potential to synthesize archaeal ether lipids.</title>
        <authorList>
            <person name="Villanueva L."/>
            <person name="Von Meijenfeldt F.A.B."/>
            <person name="Westbye A.B."/>
            <person name="Yadav S."/>
            <person name="Hopmans E.C."/>
            <person name="Dutilh B.E."/>
            <person name="Sinninghe Damste J.S."/>
        </authorList>
    </citation>
    <scope>NUCLEOTIDE SEQUENCE [LARGE SCALE GENOMIC DNA]</scope>
    <source>
        <strain evidence="9">NIOZ-UU36</strain>
    </source>
</reference>
<evidence type="ECO:0000256" key="5">
    <source>
        <dbReference type="ARBA" id="ARBA00023163"/>
    </source>
</evidence>
<dbReference type="InterPro" id="IPR048300">
    <property type="entry name" value="TACO1_YebC-like_2nd/3rd_dom"/>
</dbReference>
<dbReference type="AlphaFoldDB" id="A0A8J6THK8"/>
<dbReference type="Gene3D" id="1.10.10.200">
    <property type="match status" value="1"/>
</dbReference>
<evidence type="ECO:0000313" key="9">
    <source>
        <dbReference type="EMBL" id="MBC8334199.1"/>
    </source>
</evidence>
<comment type="similarity">
    <text evidence="1 6">Belongs to the TACO1 family.</text>
</comment>
<dbReference type="SUPFAM" id="SSF75625">
    <property type="entry name" value="YebC-like"/>
    <property type="match status" value="1"/>
</dbReference>
<evidence type="ECO:0000259" key="7">
    <source>
        <dbReference type="Pfam" id="PF01709"/>
    </source>
</evidence>
<evidence type="ECO:0000259" key="8">
    <source>
        <dbReference type="Pfam" id="PF20772"/>
    </source>
</evidence>
<dbReference type="Gene3D" id="3.30.70.980">
    <property type="match status" value="2"/>
</dbReference>
<dbReference type="PANTHER" id="PTHR12532:SF6">
    <property type="entry name" value="TRANSCRIPTIONAL REGULATORY PROTEIN YEBC-RELATED"/>
    <property type="match status" value="1"/>
</dbReference>
<dbReference type="InterPro" id="IPR026564">
    <property type="entry name" value="Transcrip_reg_TACO1-like_dom3"/>
</dbReference>
<gene>
    <name evidence="9" type="ORF">H8E29_02950</name>
</gene>
<evidence type="ECO:0000256" key="3">
    <source>
        <dbReference type="ARBA" id="ARBA00023015"/>
    </source>
</evidence>
<keyword evidence="3 6" id="KW-0805">Transcription regulation</keyword>
<organism evidence="9 10">
    <name type="scientific">Candidatus Desulfolinea nitratireducens</name>
    <dbReference type="NCBI Taxonomy" id="2841698"/>
    <lineage>
        <taxon>Bacteria</taxon>
        <taxon>Bacillati</taxon>
        <taxon>Chloroflexota</taxon>
        <taxon>Anaerolineae</taxon>
        <taxon>Anaerolineales</taxon>
        <taxon>Anaerolineales incertae sedis</taxon>
        <taxon>Candidatus Desulfolinea</taxon>
    </lineage>
</organism>
<sequence>MSGHSKWSTIKRKKGLADAKRGAAFTRLSREIVMAAREGGGDSDTNFRLRLAIEKARAGNMPKDNIDRSIKRGTGEDKNGVVYEEVTYEGYAPKGVAVLMECMTENKNRTVAEIRHGLDKYGGSLGANGSVAWQFERIAFFAFDESKMDFDSAFELAIEAGADDVTQDNGMIEIVGPVTSFKNIGDALRAANVDPEDAGLRMEPKQEMDLSVDDTLQVLRVVENLEELDDVQNIYHNMGISDEAMAALEAE</sequence>
<feature type="domain" description="TACO1/YebC-like N-terminal" evidence="8">
    <location>
        <begin position="5"/>
        <end position="76"/>
    </location>
</feature>
<dbReference type="EMBL" id="JACNJN010000053">
    <property type="protein sequence ID" value="MBC8334199.1"/>
    <property type="molecule type" value="Genomic_DNA"/>
</dbReference>
<dbReference type="Pfam" id="PF01709">
    <property type="entry name" value="Transcrip_reg"/>
    <property type="match status" value="1"/>
</dbReference>
<keyword evidence="2 6" id="KW-0963">Cytoplasm</keyword>
<comment type="subcellular location">
    <subcellularLocation>
        <location evidence="6">Cytoplasm</location>
    </subcellularLocation>
</comment>
<feature type="domain" description="TACO1/YebC-like second and third" evidence="7">
    <location>
        <begin position="83"/>
        <end position="238"/>
    </location>
</feature>
<dbReference type="InterPro" id="IPR049083">
    <property type="entry name" value="TACO1_YebC_N"/>
</dbReference>